<reference evidence="1" key="1">
    <citation type="journal article" date="2019" name="Philos. Trans. R. Soc. Lond., B, Biol. Sci.">
        <title>Targeted metagenomic recovery of four divergent viruses reveals shared and distinctive characteristics of giant viruses of marine eukaryotes.</title>
        <authorList>
            <person name="Needham D.M."/>
            <person name="Poirier C."/>
            <person name="Hehenberger E."/>
            <person name="Jimenez V."/>
            <person name="Swalwell J.E."/>
            <person name="Santoro A.E."/>
            <person name="Worden A.Z."/>
        </authorList>
    </citation>
    <scope>NUCLEOTIDE SEQUENCE</scope>
    <source>
        <strain evidence="1">OPacV-421</strain>
    </source>
</reference>
<dbReference type="EMBL" id="MN448294">
    <property type="protein sequence ID" value="QFG74811.1"/>
    <property type="molecule type" value="Genomic_DNA"/>
</dbReference>
<evidence type="ECO:0000313" key="1">
    <source>
        <dbReference type="EMBL" id="QFG74811.1"/>
    </source>
</evidence>
<protein>
    <recommendedName>
        <fullName evidence="2">DUF218 domain-containing protein</fullName>
    </recommendedName>
</protein>
<evidence type="ECO:0008006" key="2">
    <source>
        <dbReference type="Google" id="ProtNLM"/>
    </source>
</evidence>
<name>A0A5J6VMX6_9VIRU</name>
<organism evidence="1">
    <name type="scientific">Megaviridae environmental sample</name>
    <dbReference type="NCBI Taxonomy" id="1737588"/>
    <lineage>
        <taxon>Viruses</taxon>
        <taxon>Varidnaviria</taxon>
        <taxon>Bamfordvirae</taxon>
        <taxon>Nucleocytoviricota</taxon>
        <taxon>Megaviricetes</taxon>
        <taxon>Imitervirales</taxon>
        <taxon>Mimiviridae</taxon>
        <taxon>environmental samples</taxon>
    </lineage>
</organism>
<proteinExistence type="predicted"/>
<accession>A0A5J6VMX6</accession>
<sequence length="185" mass="21367">MKPKKQSTNKYVRYIVGFSFGKGSHNSPGPTNNGLAYSIYKILLSYKKHNKPFPKLLLQEELAKSLLKQFKLPTDVIIKRKHTHRYLDTQEVATQAAMHVKSKDNKVLVVAHPDHIARCITELNSLGISAIKSTFFYRTNIPWHTYKCNANGYSKKSTQPWTRTRKQFLTHEKTLNTLKHKSKLN</sequence>